<feature type="binding site" evidence="7">
    <location>
        <position position="352"/>
    </location>
    <ligand>
        <name>FAD</name>
        <dbReference type="ChEBI" id="CHEBI:57692"/>
    </ligand>
</feature>
<comment type="similarity">
    <text evidence="2">Belongs to the ferredoxin--NADP reductase type 1 family.</text>
</comment>
<keyword evidence="5 8" id="KW-0521">NADP</keyword>
<feature type="binding site" evidence="8">
    <location>
        <position position="359"/>
    </location>
    <ligand>
        <name>NADP(+)</name>
        <dbReference type="ChEBI" id="CHEBI:58349"/>
    </ligand>
</feature>
<dbReference type="InterPro" id="IPR023753">
    <property type="entry name" value="FAD/NAD-binding_dom"/>
</dbReference>
<dbReference type="InterPro" id="IPR021163">
    <property type="entry name" value="Ferredox_Rdtase_adrenod"/>
</dbReference>
<dbReference type="InterPro" id="IPR036188">
    <property type="entry name" value="FAD/NAD-bd_sf"/>
</dbReference>
<dbReference type="SUPFAM" id="SSF51971">
    <property type="entry name" value="Nucleotide-binding domain"/>
    <property type="match status" value="2"/>
</dbReference>
<organism evidence="10 11">
    <name type="scientific">Hwanghaeella grinnelliae</name>
    <dbReference type="NCBI Taxonomy" id="2500179"/>
    <lineage>
        <taxon>Bacteria</taxon>
        <taxon>Pseudomonadati</taxon>
        <taxon>Pseudomonadota</taxon>
        <taxon>Alphaproteobacteria</taxon>
        <taxon>Rhodospirillales</taxon>
        <taxon>Rhodospirillaceae</taxon>
        <taxon>Hwanghaeella</taxon>
    </lineage>
</organism>
<keyword evidence="3" id="KW-0285">Flavoprotein</keyword>
<sequence length="446" mass="47855">MSRVKVAVIGSGPSGFYAVSALLKQCGDPVVDIIERLPTPFGLIRAGVAPDHQTTKNVVRAYSKTAAEAGVSYFGNVSVGKDVSLAELRELYDAVILAVGAPADRKLDIPGIDKPGVYGSAEFVGWYNGHPDYVDLDPDLNTERVVVIGNGNVAIDVARVLVKSPEEMAASDLPGPVADVIHRAPIKDVVVVGRRGPGDAKFTNVELREMRDLDQAVSIVRHEHLPDELPDAVEGRDRRVREKNLQTMEAFAEPGDDQVAGAEKRVLFEFYASPVEVLGEGRVEGVRFERTEVSEGGSVRGTGAYFTILCGLVVTAVGYRTRSFEGVDFDAKSGAILNKDGQVAGNLYAVGWAKRGPSGVIGSSKRDGDEVARMITEAFAREENPEKPGHEGLKRLLQARKVAYVDFGDWQKLDAAEVARAASSEAPREKFLSVAEMLAAIGPKSG</sequence>
<evidence type="ECO:0000313" key="11">
    <source>
        <dbReference type="Proteomes" id="UP000287447"/>
    </source>
</evidence>
<dbReference type="Proteomes" id="UP000287447">
    <property type="component" value="Unassembled WGS sequence"/>
</dbReference>
<evidence type="ECO:0000313" key="10">
    <source>
        <dbReference type="EMBL" id="RVU36813.1"/>
    </source>
</evidence>
<evidence type="ECO:0000256" key="4">
    <source>
        <dbReference type="ARBA" id="ARBA00022827"/>
    </source>
</evidence>
<dbReference type="RefSeq" id="WP_127766289.1">
    <property type="nucleotide sequence ID" value="NZ_SADE01000002.1"/>
</dbReference>
<keyword evidence="11" id="KW-1185">Reference proteome</keyword>
<dbReference type="GO" id="GO:0016491">
    <property type="term" value="F:oxidoreductase activity"/>
    <property type="evidence" value="ECO:0007669"/>
    <property type="project" value="UniProtKB-KW"/>
</dbReference>
<name>A0A3S2WSJ5_9PROT</name>
<accession>A0A3S2WSJ5</accession>
<dbReference type="InterPro" id="IPR055275">
    <property type="entry name" value="Ferredox_Rdtase"/>
</dbReference>
<evidence type="ECO:0000256" key="6">
    <source>
        <dbReference type="ARBA" id="ARBA00023002"/>
    </source>
</evidence>
<feature type="binding site" evidence="7">
    <location>
        <begin position="359"/>
        <end position="361"/>
    </location>
    <ligand>
        <name>FAD</name>
        <dbReference type="ChEBI" id="CHEBI:57692"/>
    </ligand>
</feature>
<evidence type="ECO:0000256" key="3">
    <source>
        <dbReference type="ARBA" id="ARBA00022630"/>
    </source>
</evidence>
<feature type="binding site" evidence="8">
    <location>
        <begin position="194"/>
        <end position="195"/>
    </location>
    <ligand>
        <name>NADP(+)</name>
        <dbReference type="ChEBI" id="CHEBI:58349"/>
    </ligand>
</feature>
<dbReference type="PANTHER" id="PTHR48467:SF1">
    <property type="entry name" value="GLUTAMATE SYNTHASE 1 [NADH], CHLOROPLASTIC-LIKE"/>
    <property type="match status" value="1"/>
</dbReference>
<dbReference type="AlphaFoldDB" id="A0A3S2WSJ5"/>
<comment type="caution">
    <text evidence="10">The sequence shown here is derived from an EMBL/GenBank/DDBJ whole genome shotgun (WGS) entry which is preliminary data.</text>
</comment>
<gene>
    <name evidence="10" type="ORF">EOI86_16750</name>
</gene>
<dbReference type="OrthoDB" id="9803192at2"/>
<evidence type="ECO:0000256" key="7">
    <source>
        <dbReference type="PIRSR" id="PIRSR000362-1"/>
    </source>
</evidence>
<dbReference type="PIRSF" id="PIRSF000362">
    <property type="entry name" value="FNR"/>
    <property type="match status" value="1"/>
</dbReference>
<dbReference type="Pfam" id="PF07992">
    <property type="entry name" value="Pyr_redox_2"/>
    <property type="match status" value="1"/>
</dbReference>
<comment type="cofactor">
    <cofactor evidence="1 7">
        <name>FAD</name>
        <dbReference type="ChEBI" id="CHEBI:57692"/>
    </cofactor>
</comment>
<evidence type="ECO:0000259" key="9">
    <source>
        <dbReference type="Pfam" id="PF07992"/>
    </source>
</evidence>
<dbReference type="PRINTS" id="PR00419">
    <property type="entry name" value="ADXRDTASE"/>
</dbReference>
<keyword evidence="6" id="KW-0560">Oxidoreductase</keyword>
<reference evidence="11" key="1">
    <citation type="submission" date="2019-01" db="EMBL/GenBank/DDBJ databases">
        <title>Gri0909 isolated from a small marine red alga.</title>
        <authorList>
            <person name="Kim J."/>
            <person name="Jeong S.E."/>
            <person name="Jeon C.O."/>
        </authorList>
    </citation>
    <scope>NUCLEOTIDE SEQUENCE [LARGE SCALE GENOMIC DNA]</scope>
    <source>
        <strain evidence="11">Gri0909</strain>
    </source>
</reference>
<evidence type="ECO:0000256" key="1">
    <source>
        <dbReference type="ARBA" id="ARBA00001974"/>
    </source>
</evidence>
<dbReference type="EMBL" id="SADE01000002">
    <property type="protein sequence ID" value="RVU36813.1"/>
    <property type="molecule type" value="Genomic_DNA"/>
</dbReference>
<feature type="binding site" evidence="7">
    <location>
        <position position="43"/>
    </location>
    <ligand>
        <name>FAD</name>
        <dbReference type="ChEBI" id="CHEBI:57692"/>
    </ligand>
</feature>
<keyword evidence="4 7" id="KW-0274">FAD</keyword>
<evidence type="ECO:0000256" key="8">
    <source>
        <dbReference type="PIRSR" id="PIRSR000362-2"/>
    </source>
</evidence>
<feature type="binding site" evidence="8">
    <location>
        <position position="206"/>
    </location>
    <ligand>
        <name>NADP(+)</name>
        <dbReference type="ChEBI" id="CHEBI:58349"/>
    </ligand>
</feature>
<feature type="domain" description="FAD/NAD(P)-binding" evidence="9">
    <location>
        <begin position="5"/>
        <end position="164"/>
    </location>
</feature>
<proteinExistence type="inferred from homology"/>
<feature type="binding site" evidence="7">
    <location>
        <position position="79"/>
    </location>
    <ligand>
        <name>FAD</name>
        <dbReference type="ChEBI" id="CHEBI:57692"/>
    </ligand>
</feature>
<dbReference type="Gene3D" id="3.40.50.720">
    <property type="entry name" value="NAD(P)-binding Rossmann-like Domain"/>
    <property type="match status" value="1"/>
</dbReference>
<protein>
    <recommendedName>
        <fullName evidence="9">FAD/NAD(P)-binding domain-containing protein</fullName>
    </recommendedName>
</protein>
<feature type="binding site" evidence="8">
    <location>
        <begin position="150"/>
        <end position="153"/>
    </location>
    <ligand>
        <name>NADP(+)</name>
        <dbReference type="ChEBI" id="CHEBI:58349"/>
    </ligand>
</feature>
<evidence type="ECO:0000256" key="2">
    <source>
        <dbReference type="ARBA" id="ARBA00008312"/>
    </source>
</evidence>
<feature type="binding site" evidence="7">
    <location>
        <position position="35"/>
    </location>
    <ligand>
        <name>FAD</name>
        <dbReference type="ChEBI" id="CHEBI:57692"/>
    </ligand>
</feature>
<dbReference type="PANTHER" id="PTHR48467">
    <property type="entry name" value="GLUTAMATE SYNTHASE 1 [NADH], CHLOROPLASTIC-LIKE"/>
    <property type="match status" value="1"/>
</dbReference>
<feature type="binding site" evidence="7">
    <location>
        <position position="14"/>
    </location>
    <ligand>
        <name>FAD</name>
        <dbReference type="ChEBI" id="CHEBI:57692"/>
    </ligand>
</feature>
<evidence type="ECO:0000256" key="5">
    <source>
        <dbReference type="ARBA" id="ARBA00022857"/>
    </source>
</evidence>
<dbReference type="Gene3D" id="3.50.50.60">
    <property type="entry name" value="FAD/NAD(P)-binding domain"/>
    <property type="match status" value="1"/>
</dbReference>